<dbReference type="PROSITE" id="PS50137">
    <property type="entry name" value="DS_RBD"/>
    <property type="match status" value="1"/>
</dbReference>
<feature type="domain" description="DRBM" evidence="2">
    <location>
        <begin position="70"/>
        <end position="139"/>
    </location>
</feature>
<accession>A0A8H5LZM7</accession>
<evidence type="ECO:0000313" key="4">
    <source>
        <dbReference type="Proteomes" id="UP000559256"/>
    </source>
</evidence>
<proteinExistence type="predicted"/>
<dbReference type="GO" id="GO:0003723">
    <property type="term" value="F:RNA binding"/>
    <property type="evidence" value="ECO:0007669"/>
    <property type="project" value="UniProtKB-UniRule"/>
</dbReference>
<dbReference type="Gene3D" id="3.30.160.20">
    <property type="match status" value="1"/>
</dbReference>
<reference evidence="3 4" key="1">
    <citation type="journal article" date="2020" name="ISME J.">
        <title>Uncovering the hidden diversity of litter-decomposition mechanisms in mushroom-forming fungi.</title>
        <authorList>
            <person name="Floudas D."/>
            <person name="Bentzer J."/>
            <person name="Ahren D."/>
            <person name="Johansson T."/>
            <person name="Persson P."/>
            <person name="Tunlid A."/>
        </authorList>
    </citation>
    <scope>NUCLEOTIDE SEQUENCE [LARGE SCALE GENOMIC DNA]</scope>
    <source>
        <strain evidence="3 4">CBS 291.85</strain>
    </source>
</reference>
<comment type="caution">
    <text evidence="3">The sequence shown here is derived from an EMBL/GenBank/DDBJ whole genome shotgun (WGS) entry which is preliminary data.</text>
</comment>
<keyword evidence="1" id="KW-0694">RNA-binding</keyword>
<dbReference type="OrthoDB" id="3246846at2759"/>
<dbReference type="Proteomes" id="UP000559256">
    <property type="component" value="Unassembled WGS sequence"/>
</dbReference>
<dbReference type="EMBL" id="JAACJM010000001">
    <property type="protein sequence ID" value="KAF5375261.1"/>
    <property type="molecule type" value="Genomic_DNA"/>
</dbReference>
<evidence type="ECO:0000313" key="3">
    <source>
        <dbReference type="EMBL" id="KAF5375261.1"/>
    </source>
</evidence>
<dbReference type="SUPFAM" id="SSF54768">
    <property type="entry name" value="dsRNA-binding domain-like"/>
    <property type="match status" value="1"/>
</dbReference>
<name>A0A8H5LZM7_9AGAR</name>
<organism evidence="3 4">
    <name type="scientific">Tetrapyrgos nigripes</name>
    <dbReference type="NCBI Taxonomy" id="182062"/>
    <lineage>
        <taxon>Eukaryota</taxon>
        <taxon>Fungi</taxon>
        <taxon>Dikarya</taxon>
        <taxon>Basidiomycota</taxon>
        <taxon>Agaricomycotina</taxon>
        <taxon>Agaricomycetes</taxon>
        <taxon>Agaricomycetidae</taxon>
        <taxon>Agaricales</taxon>
        <taxon>Marasmiineae</taxon>
        <taxon>Marasmiaceae</taxon>
        <taxon>Tetrapyrgos</taxon>
    </lineage>
</organism>
<dbReference type="Pfam" id="PF00035">
    <property type="entry name" value="dsrm"/>
    <property type="match status" value="1"/>
</dbReference>
<keyword evidence="4" id="KW-1185">Reference proteome</keyword>
<protein>
    <recommendedName>
        <fullName evidence="2">DRBM domain-containing protein</fullName>
    </recommendedName>
</protein>
<gene>
    <name evidence="3" type="ORF">D9758_000531</name>
</gene>
<evidence type="ECO:0000256" key="1">
    <source>
        <dbReference type="PROSITE-ProRule" id="PRU00266"/>
    </source>
</evidence>
<sequence>MYFRNPVFHIRHDPPVFSTCSKSGVNPPRAQFTLELEARCVAGCSQRINGRSRSTDFQTSSASFLVMPSAGTAALNNYLQAKGQLHSLSWVEAFTGPRHAPTWTMTAKINGEVYATASAMHKNVARDIAATETLTKLREREGSQ</sequence>
<dbReference type="InterPro" id="IPR014720">
    <property type="entry name" value="dsRBD_dom"/>
</dbReference>
<dbReference type="AlphaFoldDB" id="A0A8H5LZM7"/>
<evidence type="ECO:0000259" key="2">
    <source>
        <dbReference type="PROSITE" id="PS50137"/>
    </source>
</evidence>